<evidence type="ECO:0000259" key="1">
    <source>
        <dbReference type="Pfam" id="PF09862"/>
    </source>
</evidence>
<reference evidence="3 4" key="1">
    <citation type="journal article" date="2023" name="Int. J. Syst. Evol. Microbiol.">
        <title>Terrisporobacter hibernicus sp. nov., isolated from bovine faeces in Northern Ireland.</title>
        <authorList>
            <person name="Mitchell M."/>
            <person name="Nguyen S.V."/>
            <person name="Connor M."/>
            <person name="Fairley D.J."/>
            <person name="Donoghue O."/>
            <person name="Marshall H."/>
            <person name="Koolman L."/>
            <person name="McMullan G."/>
            <person name="Schaffer K.E."/>
            <person name="McGrath J.W."/>
            <person name="Fanning S."/>
        </authorList>
    </citation>
    <scope>NUCLEOTIDE SEQUENCE [LARGE SCALE GENOMIC DNA]</scope>
    <source>
        <strain evidence="3 4">MCA3</strain>
    </source>
</reference>
<dbReference type="KEGG" id="tem:JW646_15685"/>
<keyword evidence="4" id="KW-1185">Reference proteome</keyword>
<evidence type="ECO:0000259" key="2">
    <source>
        <dbReference type="Pfam" id="PF22747"/>
    </source>
</evidence>
<evidence type="ECO:0000313" key="3">
    <source>
        <dbReference type="EMBL" id="UEL47058.1"/>
    </source>
</evidence>
<gene>
    <name evidence="3" type="ORF">JW646_15685</name>
</gene>
<dbReference type="EMBL" id="CP081135">
    <property type="protein sequence ID" value="UEL47058.1"/>
    <property type="molecule type" value="Genomic_DNA"/>
</dbReference>
<feature type="domain" description="DUF2089" evidence="1">
    <location>
        <begin position="41"/>
        <end position="86"/>
    </location>
</feature>
<dbReference type="InterPro" id="IPR053957">
    <property type="entry name" value="DUF2089_Zn_ribbon"/>
</dbReference>
<accession>A0AAX2ZCT2</accession>
<evidence type="ECO:0000313" key="4">
    <source>
        <dbReference type="Proteomes" id="UP001198983"/>
    </source>
</evidence>
<dbReference type="InterPro" id="IPR018658">
    <property type="entry name" value="DUF2089"/>
</dbReference>
<sequence length="122" mass="14074">MHKIITKCPVCAKEMKIMKLKCNHCNTIIENEFSISKFDRLSKEQLNFVEVFLSCRGNIKDVEKQLGISYPTVRGKLDEVNNKLGLAIKKDTEKEKGKEKIMEMLENKEISSEEAINLLKKL</sequence>
<organism evidence="3 4">
    <name type="scientific">Terrisporobacter hibernicus</name>
    <dbReference type="NCBI Taxonomy" id="2813371"/>
    <lineage>
        <taxon>Bacteria</taxon>
        <taxon>Bacillati</taxon>
        <taxon>Bacillota</taxon>
        <taxon>Clostridia</taxon>
        <taxon>Peptostreptococcales</taxon>
        <taxon>Peptostreptococcaceae</taxon>
        <taxon>Terrisporobacter</taxon>
    </lineage>
</organism>
<dbReference type="Proteomes" id="UP001198983">
    <property type="component" value="Chromosome"/>
</dbReference>
<protein>
    <submittedName>
        <fullName evidence="3">DUF2089 domain-containing protein</fullName>
    </submittedName>
</protein>
<dbReference type="Pfam" id="PF09862">
    <property type="entry name" value="DUF2089"/>
    <property type="match status" value="1"/>
</dbReference>
<dbReference type="Pfam" id="PF22747">
    <property type="entry name" value="Zn_ribbon_DUF2089"/>
    <property type="match status" value="1"/>
</dbReference>
<proteinExistence type="predicted"/>
<name>A0AAX2ZCT2_9FIRM</name>
<feature type="domain" description="DUF2089" evidence="2">
    <location>
        <begin position="8"/>
        <end position="39"/>
    </location>
</feature>
<dbReference type="AlphaFoldDB" id="A0AAX2ZCT2"/>